<sequence>MIFRIPRLIEHISSIMTLEEGDLILTGTPEGVGPVVAGDKVECALADADGKQLASLEFTATARQGGYEFHG</sequence>
<dbReference type="GO" id="GO:0005739">
    <property type="term" value="C:mitochondrion"/>
    <property type="evidence" value="ECO:0007669"/>
    <property type="project" value="TreeGrafter"/>
</dbReference>
<gene>
    <name evidence="4" type="primary">FAHD1</name>
    <name evidence="4" type="ORF">H0H81_011248</name>
</gene>
<comment type="caution">
    <text evidence="4">The sequence shown here is derived from an EMBL/GenBank/DDBJ whole genome shotgun (WGS) entry which is preliminary data.</text>
</comment>
<dbReference type="OrthoDB" id="74910at2759"/>
<dbReference type="PANTHER" id="PTHR11820:SF7">
    <property type="entry name" value="ACYLPYRUVASE FAHD1, MITOCHONDRIAL"/>
    <property type="match status" value="1"/>
</dbReference>
<reference evidence="4" key="1">
    <citation type="submission" date="2021-02" db="EMBL/GenBank/DDBJ databases">
        <authorList>
            <person name="Nieuwenhuis M."/>
            <person name="Van De Peppel L.J.J."/>
        </authorList>
    </citation>
    <scope>NUCLEOTIDE SEQUENCE</scope>
    <source>
        <strain evidence="4">D49</strain>
    </source>
</reference>
<dbReference type="EMBL" id="JABCKI010006091">
    <property type="protein sequence ID" value="KAG5635441.1"/>
    <property type="molecule type" value="Genomic_DNA"/>
</dbReference>
<comment type="similarity">
    <text evidence="1">Belongs to the FAH family.</text>
</comment>
<dbReference type="AlphaFoldDB" id="A0A9P7K2D4"/>
<dbReference type="SUPFAM" id="SSF56529">
    <property type="entry name" value="FAH"/>
    <property type="match status" value="1"/>
</dbReference>
<evidence type="ECO:0000259" key="3">
    <source>
        <dbReference type="Pfam" id="PF01557"/>
    </source>
</evidence>
<organism evidence="4 5">
    <name type="scientific">Sphagnurus paluster</name>
    <dbReference type="NCBI Taxonomy" id="117069"/>
    <lineage>
        <taxon>Eukaryota</taxon>
        <taxon>Fungi</taxon>
        <taxon>Dikarya</taxon>
        <taxon>Basidiomycota</taxon>
        <taxon>Agaricomycotina</taxon>
        <taxon>Agaricomycetes</taxon>
        <taxon>Agaricomycetidae</taxon>
        <taxon>Agaricales</taxon>
        <taxon>Tricholomatineae</taxon>
        <taxon>Lyophyllaceae</taxon>
        <taxon>Sphagnurus</taxon>
    </lineage>
</organism>
<keyword evidence="2" id="KW-0479">Metal-binding</keyword>
<protein>
    <submittedName>
        <fullName evidence="4">Acylpyruvase fahd1, mitochondrial</fullName>
    </submittedName>
</protein>
<dbReference type="Pfam" id="PF01557">
    <property type="entry name" value="FAA_hydrolase"/>
    <property type="match status" value="1"/>
</dbReference>
<evidence type="ECO:0000313" key="5">
    <source>
        <dbReference type="Proteomes" id="UP000717328"/>
    </source>
</evidence>
<dbReference type="GO" id="GO:0018773">
    <property type="term" value="F:acetylpyruvate hydrolase activity"/>
    <property type="evidence" value="ECO:0007669"/>
    <property type="project" value="TreeGrafter"/>
</dbReference>
<dbReference type="Gene3D" id="3.90.850.10">
    <property type="entry name" value="Fumarylacetoacetase-like, C-terminal domain"/>
    <property type="match status" value="1"/>
</dbReference>
<dbReference type="InterPro" id="IPR036663">
    <property type="entry name" value="Fumarylacetoacetase_C_sf"/>
</dbReference>
<dbReference type="Proteomes" id="UP000717328">
    <property type="component" value="Unassembled WGS sequence"/>
</dbReference>
<evidence type="ECO:0000256" key="2">
    <source>
        <dbReference type="ARBA" id="ARBA00022723"/>
    </source>
</evidence>
<dbReference type="PANTHER" id="PTHR11820">
    <property type="entry name" value="ACYLPYRUVASE"/>
    <property type="match status" value="1"/>
</dbReference>
<evidence type="ECO:0000313" key="4">
    <source>
        <dbReference type="EMBL" id="KAG5635441.1"/>
    </source>
</evidence>
<feature type="domain" description="Fumarylacetoacetase-like C-terminal" evidence="3">
    <location>
        <begin position="1"/>
        <end position="56"/>
    </location>
</feature>
<accession>A0A9P7K2D4</accession>
<dbReference type="GO" id="GO:0046872">
    <property type="term" value="F:metal ion binding"/>
    <property type="evidence" value="ECO:0007669"/>
    <property type="project" value="UniProtKB-KW"/>
</dbReference>
<proteinExistence type="inferred from homology"/>
<dbReference type="InterPro" id="IPR011234">
    <property type="entry name" value="Fumarylacetoacetase-like_C"/>
</dbReference>
<reference evidence="4" key="2">
    <citation type="submission" date="2021-10" db="EMBL/GenBank/DDBJ databases">
        <title>Phylogenomics reveals ancestral predisposition of the termite-cultivated fungus Termitomyces towards a domesticated lifestyle.</title>
        <authorList>
            <person name="Auxier B."/>
            <person name="Grum-Grzhimaylo A."/>
            <person name="Cardenas M.E."/>
            <person name="Lodge J.D."/>
            <person name="Laessoe T."/>
            <person name="Pedersen O."/>
            <person name="Smith M.E."/>
            <person name="Kuyper T.W."/>
            <person name="Franco-Molano E.A."/>
            <person name="Baroni T.J."/>
            <person name="Aanen D.K."/>
        </authorList>
    </citation>
    <scope>NUCLEOTIDE SEQUENCE</scope>
    <source>
        <strain evidence="4">D49</strain>
    </source>
</reference>
<keyword evidence="5" id="KW-1185">Reference proteome</keyword>
<name>A0A9P7K2D4_9AGAR</name>
<evidence type="ECO:0000256" key="1">
    <source>
        <dbReference type="ARBA" id="ARBA00010211"/>
    </source>
</evidence>